<feature type="non-terminal residue" evidence="1">
    <location>
        <position position="78"/>
    </location>
</feature>
<organism evidence="1 2">
    <name type="scientific">Coniosporium uncinatum</name>
    <dbReference type="NCBI Taxonomy" id="93489"/>
    <lineage>
        <taxon>Eukaryota</taxon>
        <taxon>Fungi</taxon>
        <taxon>Dikarya</taxon>
        <taxon>Ascomycota</taxon>
        <taxon>Pezizomycotina</taxon>
        <taxon>Dothideomycetes</taxon>
        <taxon>Dothideomycetes incertae sedis</taxon>
        <taxon>Coniosporium</taxon>
    </lineage>
</organism>
<proteinExistence type="predicted"/>
<reference evidence="1" key="1">
    <citation type="submission" date="2024-09" db="EMBL/GenBank/DDBJ databases">
        <title>Black Yeasts Isolated from many extreme environments.</title>
        <authorList>
            <person name="Coleine C."/>
            <person name="Stajich J.E."/>
            <person name="Selbmann L."/>
        </authorList>
    </citation>
    <scope>NUCLEOTIDE SEQUENCE</scope>
    <source>
        <strain evidence="1">CCFEE 5737</strain>
    </source>
</reference>
<dbReference type="Proteomes" id="UP001186974">
    <property type="component" value="Unassembled WGS sequence"/>
</dbReference>
<evidence type="ECO:0000313" key="2">
    <source>
        <dbReference type="Proteomes" id="UP001186974"/>
    </source>
</evidence>
<name>A0ACC3CUR9_9PEZI</name>
<sequence>MDQAPVEQNRPHALSFLDLPEELRNQIYGYTADMNDAVSQMAKYRDKAAHSMRVSKILSFVEGQIDVGGPEYEGLREA</sequence>
<accession>A0ACC3CUR9</accession>
<comment type="caution">
    <text evidence="1">The sequence shown here is derived from an EMBL/GenBank/DDBJ whole genome shotgun (WGS) entry which is preliminary data.</text>
</comment>
<evidence type="ECO:0000313" key="1">
    <source>
        <dbReference type="EMBL" id="KAK3045028.1"/>
    </source>
</evidence>
<gene>
    <name evidence="1" type="ORF">LTS18_014747</name>
</gene>
<protein>
    <submittedName>
        <fullName evidence="1">Uncharacterized protein</fullName>
    </submittedName>
</protein>
<dbReference type="EMBL" id="JAWDJW010011115">
    <property type="protein sequence ID" value="KAK3045028.1"/>
    <property type="molecule type" value="Genomic_DNA"/>
</dbReference>
<keyword evidence="2" id="KW-1185">Reference proteome</keyword>